<evidence type="ECO:0000313" key="3">
    <source>
        <dbReference type="EMBL" id="WNO55026.1"/>
    </source>
</evidence>
<accession>A0ABZ0BC64</accession>
<proteinExistence type="predicted"/>
<gene>
    <name evidence="3" type="ORF">RPR59_07225</name>
</gene>
<feature type="region of interest" description="Disordered" evidence="1">
    <location>
        <begin position="1"/>
        <end position="30"/>
    </location>
</feature>
<feature type="transmembrane region" description="Helical" evidence="2">
    <location>
        <begin position="97"/>
        <end position="119"/>
    </location>
</feature>
<protein>
    <recommendedName>
        <fullName evidence="5">ATPase</fullName>
    </recommendedName>
</protein>
<keyword evidence="4" id="KW-1185">Reference proteome</keyword>
<evidence type="ECO:0000256" key="2">
    <source>
        <dbReference type="SAM" id="Phobius"/>
    </source>
</evidence>
<keyword evidence="2" id="KW-0812">Transmembrane</keyword>
<organism evidence="3 4">
    <name type="scientific">Stakelama saccharophila</name>
    <dbReference type="NCBI Taxonomy" id="3075605"/>
    <lineage>
        <taxon>Bacteria</taxon>
        <taxon>Pseudomonadati</taxon>
        <taxon>Pseudomonadota</taxon>
        <taxon>Alphaproteobacteria</taxon>
        <taxon>Sphingomonadales</taxon>
        <taxon>Sphingomonadaceae</taxon>
        <taxon>Stakelama</taxon>
    </lineage>
</organism>
<name>A0ABZ0BC64_9SPHN</name>
<sequence length="777" mass="82874">MSGVSKIVGLRPGHEAGSESPDGEIEAAGNAALDETVEAEEAGFSDLDHAEPDEHESTGRLDRIMPVLATLATAAWLGGMLYLAWPTISRPMAPVAIVEFIAALCVPPTLIGILWLLALRTSRAEARRFGSTARAMRAEAISLERMVATLSQKIEENRAELAKQTNYLLSLGDDAAERLRAVSNGMGDQADAIDRSTRTLGQAAGDAEKSLNVVLASLPRAHEETQALARTLDESGLNASKHAAALDAQLAALAQRGREANEVSGGAAERLAAHIARMEATSETAGARLEKVTAEMSQAVDGVLDRAADAVEQARQGITAQGEAMLAMISSNQGAMERAGEEGVAALAERIQGVDAAISRIAEQLGEQQQRGAVLFETLESGAAEADSRFEQLHGDGMKRTQELAASLSALTESANAMTHSMQSGDETAGQVIATAENLLVALDAAAREMDETLPGALQRLDERIGQSRSIVASAKPELLSLVTAAESTHDAIEAIAGVVGTQRDTLAAVTESLLENLDVGKDRIADVQKIVDATVESTRRFADEAAPQLVDSLLRIRETATTASDQARTTLASVIPAAARKLEQEGADALGRAAETTVGRQIADLHRTTEEAVAAAATASERLARQMQALSETTAAVEARIEEGRAEREENDRDSFARRVSLLIEALNSASIDITKTFSHEVSDSAWAAYLKGDRGVFTRRAVRLLEPHEAREIGRMYNDEPEFREQVNRYIHDFEAMLRHVLALRDGTPMGVTLLSSDMGKLYVALAQAIERLRA</sequence>
<evidence type="ECO:0000313" key="4">
    <source>
        <dbReference type="Proteomes" id="UP001302249"/>
    </source>
</evidence>
<evidence type="ECO:0000256" key="1">
    <source>
        <dbReference type="SAM" id="MobiDB-lite"/>
    </source>
</evidence>
<dbReference type="RefSeq" id="WP_313918155.1">
    <property type="nucleotide sequence ID" value="NZ_CP135076.1"/>
</dbReference>
<feature type="transmembrane region" description="Helical" evidence="2">
    <location>
        <begin position="64"/>
        <end position="85"/>
    </location>
</feature>
<evidence type="ECO:0008006" key="5">
    <source>
        <dbReference type="Google" id="ProtNLM"/>
    </source>
</evidence>
<reference evidence="3 4" key="1">
    <citation type="submission" date="2023-09" db="EMBL/GenBank/DDBJ databases">
        <authorList>
            <person name="Rey-Velasco X."/>
        </authorList>
    </citation>
    <scope>NUCLEOTIDE SEQUENCE [LARGE SCALE GENOMIC DNA]</scope>
    <source>
        <strain evidence="3 4">W311</strain>
    </source>
</reference>
<keyword evidence="2" id="KW-1133">Transmembrane helix</keyword>
<dbReference type="EMBL" id="CP135076">
    <property type="protein sequence ID" value="WNO55026.1"/>
    <property type="molecule type" value="Genomic_DNA"/>
</dbReference>
<dbReference type="Proteomes" id="UP001302249">
    <property type="component" value="Chromosome"/>
</dbReference>
<keyword evidence="2" id="KW-0472">Membrane</keyword>